<evidence type="ECO:0000313" key="3">
    <source>
        <dbReference type="Proteomes" id="UP000265509"/>
    </source>
</evidence>
<dbReference type="PANTHER" id="PTHR37421">
    <property type="entry name" value="UPF0260 PROTEIN YCGN"/>
    <property type="match status" value="1"/>
</dbReference>
<dbReference type="InterPro" id="IPR008228">
    <property type="entry name" value="UCP006173"/>
</dbReference>
<sequence>MSDWWHQLSLQELDQEQWEALCDGCARCCLHKLQDEDSGEIFYTRIHCRYLDQEKCRCGDYTRRLELVPECVSLGPDTVASLDWLPDSCAYRLRSRGEPLPEWHYLVSGSRQTVHQAGASVRGRTVSEEHIHPEDFAEHIVTWVGEEQASAE</sequence>
<dbReference type="InterPro" id="IPR005358">
    <property type="entry name" value="Puta_zinc/iron-chelating_dom"/>
</dbReference>
<protein>
    <recommendedName>
        <fullName evidence="1">UPF0260 protein DWB85_05640</fullName>
    </recommendedName>
</protein>
<evidence type="ECO:0000256" key="1">
    <source>
        <dbReference type="HAMAP-Rule" id="MF_00676"/>
    </source>
</evidence>
<dbReference type="RefSeq" id="WP_117953229.1">
    <property type="nucleotide sequence ID" value="NZ_QRAN01000004.1"/>
</dbReference>
<dbReference type="Proteomes" id="UP000265509">
    <property type="component" value="Unassembled WGS sequence"/>
</dbReference>
<gene>
    <name evidence="2" type="ORF">DWB85_05640</name>
</gene>
<reference evidence="2 3" key="1">
    <citation type="submission" date="2018-07" db="EMBL/GenBank/DDBJ databases">
        <title>Halioglobus sp. genome submission.</title>
        <authorList>
            <person name="Ye M.-Q."/>
            <person name="Du Z.-J."/>
        </authorList>
    </citation>
    <scope>NUCLEOTIDE SEQUENCE [LARGE SCALE GENOMIC DNA]</scope>
    <source>
        <strain evidence="2 3">U0301</strain>
    </source>
</reference>
<comment type="similarity">
    <text evidence="1">Belongs to the UPF0260 family.</text>
</comment>
<keyword evidence="3" id="KW-1185">Reference proteome</keyword>
<evidence type="ECO:0000313" key="2">
    <source>
        <dbReference type="EMBL" id="RLQ22923.1"/>
    </source>
</evidence>
<dbReference type="NCBIfam" id="NF003501">
    <property type="entry name" value="PRK05170.1-5"/>
    <property type="match status" value="1"/>
</dbReference>
<dbReference type="PIRSF" id="PIRSF006173">
    <property type="entry name" value="UCP006173"/>
    <property type="match status" value="1"/>
</dbReference>
<dbReference type="OrthoDB" id="9786855at2"/>
<dbReference type="Pfam" id="PF03692">
    <property type="entry name" value="CxxCxxCC"/>
    <property type="match status" value="1"/>
</dbReference>
<dbReference type="PANTHER" id="PTHR37421:SF1">
    <property type="entry name" value="UPF0260 PROTEIN YCGN"/>
    <property type="match status" value="1"/>
</dbReference>
<dbReference type="NCBIfam" id="NF003507">
    <property type="entry name" value="PRK05170.2-5"/>
    <property type="match status" value="1"/>
</dbReference>
<dbReference type="HAMAP" id="MF_00676">
    <property type="entry name" value="UPF0260"/>
    <property type="match status" value="1"/>
</dbReference>
<dbReference type="AlphaFoldDB" id="A0A3L7E3A6"/>
<name>A0A3L7E3A6_9GAMM</name>
<dbReference type="EMBL" id="QRAN01000004">
    <property type="protein sequence ID" value="RLQ22923.1"/>
    <property type="molecule type" value="Genomic_DNA"/>
</dbReference>
<proteinExistence type="inferred from homology"/>
<organism evidence="2 3">
    <name type="scientific">Seongchinamella sediminis</name>
    <dbReference type="NCBI Taxonomy" id="2283635"/>
    <lineage>
        <taxon>Bacteria</taxon>
        <taxon>Pseudomonadati</taxon>
        <taxon>Pseudomonadota</taxon>
        <taxon>Gammaproteobacteria</taxon>
        <taxon>Cellvibrionales</taxon>
        <taxon>Halieaceae</taxon>
        <taxon>Seongchinamella</taxon>
    </lineage>
</organism>
<comment type="caution">
    <text evidence="2">The sequence shown here is derived from an EMBL/GenBank/DDBJ whole genome shotgun (WGS) entry which is preliminary data.</text>
</comment>
<accession>A0A3L7E3A6</accession>